<dbReference type="OrthoDB" id="1860073at2"/>
<keyword evidence="1" id="KW-1133">Transmembrane helix</keyword>
<sequence>MTQNVCVSVQMDEKGFRDFASFDLLRHNKGWQRPAVFTAILLVCAGICLSQIGKREGAGLLTAVLAIVAIGLPAVYFGTFFSNLSKQIKKLGLPRPFYRLELDAAGLSVWMAGEQNKAEPTNRYTWNTVYCAYRTKEAVYIYVQKNQAYLLNESMDAAWSLLGSTLPAASLHDCRK</sequence>
<gene>
    <name evidence="2" type="ORF">ERS852582_00497</name>
</gene>
<evidence type="ECO:0008006" key="4">
    <source>
        <dbReference type="Google" id="ProtNLM"/>
    </source>
</evidence>
<dbReference type="RefSeq" id="WP_055184990.1">
    <property type="nucleotide sequence ID" value="NZ_CYXN01000002.1"/>
</dbReference>
<evidence type="ECO:0000256" key="1">
    <source>
        <dbReference type="SAM" id="Phobius"/>
    </source>
</evidence>
<keyword evidence="1" id="KW-0812">Transmembrane</keyword>
<proteinExistence type="predicted"/>
<name>A0A173RJI0_9FIRM</name>
<accession>A0A173RJI0</accession>
<reference evidence="2 3" key="1">
    <citation type="submission" date="2015-09" db="EMBL/GenBank/DDBJ databases">
        <authorList>
            <consortium name="Pathogen Informatics"/>
        </authorList>
    </citation>
    <scope>NUCLEOTIDE SEQUENCE [LARGE SCALE GENOMIC DNA]</scope>
    <source>
        <strain evidence="2 3">2789STDY5834970</strain>
    </source>
</reference>
<feature type="transmembrane region" description="Helical" evidence="1">
    <location>
        <begin position="35"/>
        <end position="52"/>
    </location>
</feature>
<keyword evidence="1" id="KW-0472">Membrane</keyword>
<evidence type="ECO:0000313" key="2">
    <source>
        <dbReference type="EMBL" id="CUM78011.1"/>
    </source>
</evidence>
<dbReference type="AlphaFoldDB" id="A0A173RJI0"/>
<dbReference type="Proteomes" id="UP000095649">
    <property type="component" value="Unassembled WGS sequence"/>
</dbReference>
<evidence type="ECO:0000313" key="3">
    <source>
        <dbReference type="Proteomes" id="UP000095649"/>
    </source>
</evidence>
<organism evidence="2 3">
    <name type="scientific">Faecalibacterium prausnitzii</name>
    <dbReference type="NCBI Taxonomy" id="853"/>
    <lineage>
        <taxon>Bacteria</taxon>
        <taxon>Bacillati</taxon>
        <taxon>Bacillota</taxon>
        <taxon>Clostridia</taxon>
        <taxon>Eubacteriales</taxon>
        <taxon>Oscillospiraceae</taxon>
        <taxon>Faecalibacterium</taxon>
    </lineage>
</organism>
<feature type="transmembrane region" description="Helical" evidence="1">
    <location>
        <begin position="58"/>
        <end position="81"/>
    </location>
</feature>
<protein>
    <recommendedName>
        <fullName evidence="4">YcxB family protein</fullName>
    </recommendedName>
</protein>
<dbReference type="EMBL" id="CYXN01000002">
    <property type="protein sequence ID" value="CUM78011.1"/>
    <property type="molecule type" value="Genomic_DNA"/>
</dbReference>